<dbReference type="SUPFAM" id="SSF52374">
    <property type="entry name" value="Nucleotidylyl transferase"/>
    <property type="match status" value="1"/>
</dbReference>
<keyword evidence="9 17" id="KW-0808">Transferase</keyword>
<comment type="pathway">
    <text evidence="2">Cofactor biosynthesis; FMN biosynthesis; FMN from riboflavin (ATP route): step 1/1.</text>
</comment>
<feature type="domain" description="Riboflavin kinase" evidence="16">
    <location>
        <begin position="181"/>
        <end position="307"/>
    </location>
</feature>
<keyword evidence="11" id="KW-0547">Nucleotide-binding</keyword>
<dbReference type="PANTHER" id="PTHR22749:SF6">
    <property type="entry name" value="RIBOFLAVIN KINASE"/>
    <property type="match status" value="1"/>
</dbReference>
<dbReference type="GO" id="GO:0009398">
    <property type="term" value="P:FMN biosynthetic process"/>
    <property type="evidence" value="ECO:0007669"/>
    <property type="project" value="UniProtKB-UniPathway"/>
</dbReference>
<dbReference type="FunFam" id="3.40.50.620:FF:000021">
    <property type="entry name" value="Riboflavin biosynthesis protein"/>
    <property type="match status" value="1"/>
</dbReference>
<evidence type="ECO:0000256" key="5">
    <source>
        <dbReference type="ARBA" id="ARBA00012393"/>
    </source>
</evidence>
<dbReference type="AlphaFoldDB" id="A0A3B1CTC6"/>
<dbReference type="Pfam" id="PF06574">
    <property type="entry name" value="FAD_syn"/>
    <property type="match status" value="1"/>
</dbReference>
<evidence type="ECO:0000256" key="11">
    <source>
        <dbReference type="ARBA" id="ARBA00022741"/>
    </source>
</evidence>
<dbReference type="EC" id="2.7.7.2" evidence="5"/>
<sequence length="311" mass="35415">MQIFRSIAEIEKDKNSVLTIGTFDGVHAGHRDIIFRLKSYAEKNNLRDVVITFEPHPRTVVSDYNIKLLSTLDEKIELLESLGVSNLLVVNFTKEFSERSSEDFIKNIVCEKIGAKHIIIGHDHKFGKDRGGNEDQLKKLGMENDFTVEIVEPVSKNEYVISSTLIRNALLEGKVELAAELLDRNYCFHGKVVKGVARGTILGFPTANIEVENKRKLIPKNGVYIVECKIQGDTVYGVMNIGVRPTFSDTTSVIIEVHLIEFNKDIYGEEIKVSLLKRLRDEKKFESKEELIYQIERDKRKSIQYIGSIIN</sequence>
<evidence type="ECO:0000256" key="12">
    <source>
        <dbReference type="ARBA" id="ARBA00022777"/>
    </source>
</evidence>
<evidence type="ECO:0000256" key="2">
    <source>
        <dbReference type="ARBA" id="ARBA00005201"/>
    </source>
</evidence>
<dbReference type="InterPro" id="IPR015865">
    <property type="entry name" value="Riboflavin_kinase_bac/euk"/>
</dbReference>
<comment type="similarity">
    <text evidence="3">Belongs to the RibF family.</text>
</comment>
<evidence type="ECO:0000313" key="17">
    <source>
        <dbReference type="EMBL" id="VAX22345.1"/>
    </source>
</evidence>
<evidence type="ECO:0000256" key="7">
    <source>
        <dbReference type="ARBA" id="ARBA00022630"/>
    </source>
</evidence>
<dbReference type="NCBIfam" id="NF004160">
    <property type="entry name" value="PRK05627.1-3"/>
    <property type="match status" value="1"/>
</dbReference>
<comment type="pathway">
    <text evidence="1">Cofactor biosynthesis; FAD biosynthesis; FAD from FMN: step 1/1.</text>
</comment>
<keyword evidence="10 17" id="KW-0548">Nucleotidyltransferase</keyword>
<dbReference type="InterPro" id="IPR023468">
    <property type="entry name" value="Riboflavin_kinase"/>
</dbReference>
<dbReference type="GO" id="GO:0009231">
    <property type="term" value="P:riboflavin biosynthetic process"/>
    <property type="evidence" value="ECO:0007669"/>
    <property type="project" value="InterPro"/>
</dbReference>
<evidence type="ECO:0000256" key="13">
    <source>
        <dbReference type="ARBA" id="ARBA00022827"/>
    </source>
</evidence>
<dbReference type="GO" id="GO:0003919">
    <property type="term" value="F:FMN adenylyltransferase activity"/>
    <property type="evidence" value="ECO:0007669"/>
    <property type="project" value="UniProtKB-EC"/>
</dbReference>
<evidence type="ECO:0000256" key="3">
    <source>
        <dbReference type="ARBA" id="ARBA00010214"/>
    </source>
</evidence>
<dbReference type="NCBIfam" id="NF004162">
    <property type="entry name" value="PRK05627.1-5"/>
    <property type="match status" value="1"/>
</dbReference>
<dbReference type="Gene3D" id="3.40.50.620">
    <property type="entry name" value="HUPs"/>
    <property type="match status" value="1"/>
</dbReference>
<dbReference type="EMBL" id="UOGD01000222">
    <property type="protein sequence ID" value="VAX22345.1"/>
    <property type="molecule type" value="Genomic_DNA"/>
</dbReference>
<dbReference type="InterPro" id="IPR002606">
    <property type="entry name" value="Riboflavin_kinase_bac"/>
</dbReference>
<gene>
    <name evidence="17" type="ORF">MNBD_IGNAVI01-141</name>
</gene>
<keyword evidence="12 17" id="KW-0418">Kinase</keyword>
<dbReference type="Pfam" id="PF01687">
    <property type="entry name" value="Flavokinase"/>
    <property type="match status" value="1"/>
</dbReference>
<evidence type="ECO:0000259" key="16">
    <source>
        <dbReference type="SMART" id="SM00904"/>
    </source>
</evidence>
<evidence type="ECO:0000256" key="9">
    <source>
        <dbReference type="ARBA" id="ARBA00022679"/>
    </source>
</evidence>
<dbReference type="EC" id="2.7.1.26" evidence="4"/>
<evidence type="ECO:0000256" key="14">
    <source>
        <dbReference type="ARBA" id="ARBA00022840"/>
    </source>
</evidence>
<accession>A0A3B1CTC6</accession>
<reference evidence="17" key="1">
    <citation type="submission" date="2018-06" db="EMBL/GenBank/DDBJ databases">
        <authorList>
            <person name="Zhirakovskaya E."/>
        </authorList>
    </citation>
    <scope>NUCLEOTIDE SEQUENCE</scope>
</reference>
<keyword evidence="8" id="KW-0288">FMN</keyword>
<keyword evidence="13" id="KW-0274">FAD</keyword>
<dbReference type="SUPFAM" id="SSF82114">
    <property type="entry name" value="Riboflavin kinase-like"/>
    <property type="match status" value="1"/>
</dbReference>
<dbReference type="InterPro" id="IPR015864">
    <property type="entry name" value="FAD_synthase"/>
</dbReference>
<dbReference type="UniPathway" id="UPA00276">
    <property type="reaction ID" value="UER00406"/>
</dbReference>
<evidence type="ECO:0000256" key="6">
    <source>
        <dbReference type="ARBA" id="ARBA00018483"/>
    </source>
</evidence>
<dbReference type="UniPathway" id="UPA00277">
    <property type="reaction ID" value="UER00407"/>
</dbReference>
<keyword evidence="7" id="KW-0285">Flavoprotein</keyword>
<dbReference type="PIRSF" id="PIRSF004491">
    <property type="entry name" value="FAD_Synth"/>
    <property type="match status" value="1"/>
</dbReference>
<keyword evidence="14" id="KW-0067">ATP-binding</keyword>
<dbReference type="InterPro" id="IPR014729">
    <property type="entry name" value="Rossmann-like_a/b/a_fold"/>
</dbReference>
<evidence type="ECO:0000256" key="8">
    <source>
        <dbReference type="ARBA" id="ARBA00022643"/>
    </source>
</evidence>
<dbReference type="InterPro" id="IPR023465">
    <property type="entry name" value="Riboflavin_kinase_dom_sf"/>
</dbReference>
<dbReference type="GO" id="GO:0005524">
    <property type="term" value="F:ATP binding"/>
    <property type="evidence" value="ECO:0007669"/>
    <property type="project" value="UniProtKB-KW"/>
</dbReference>
<dbReference type="Gene3D" id="2.40.30.30">
    <property type="entry name" value="Riboflavin kinase-like"/>
    <property type="match status" value="1"/>
</dbReference>
<dbReference type="NCBIfam" id="TIGR00083">
    <property type="entry name" value="ribF"/>
    <property type="match status" value="1"/>
</dbReference>
<protein>
    <recommendedName>
        <fullName evidence="6">Bifunctional riboflavin kinase/FMN adenylyltransferase</fullName>
        <ecNumber evidence="4">2.7.1.26</ecNumber>
        <ecNumber evidence="5">2.7.7.2</ecNumber>
    </recommendedName>
</protein>
<dbReference type="SMART" id="SM00904">
    <property type="entry name" value="Flavokinase"/>
    <property type="match status" value="1"/>
</dbReference>
<dbReference type="PANTHER" id="PTHR22749">
    <property type="entry name" value="RIBOFLAVIN KINASE/FMN ADENYLYLTRANSFERASE"/>
    <property type="match status" value="1"/>
</dbReference>
<evidence type="ECO:0000256" key="15">
    <source>
        <dbReference type="ARBA" id="ARBA00023268"/>
    </source>
</evidence>
<dbReference type="GO" id="GO:0006747">
    <property type="term" value="P:FAD biosynthetic process"/>
    <property type="evidence" value="ECO:0007669"/>
    <property type="project" value="UniProtKB-UniPathway"/>
</dbReference>
<dbReference type="CDD" id="cd02064">
    <property type="entry name" value="FAD_synthetase_N"/>
    <property type="match status" value="1"/>
</dbReference>
<proteinExistence type="inferred from homology"/>
<evidence type="ECO:0000256" key="1">
    <source>
        <dbReference type="ARBA" id="ARBA00004726"/>
    </source>
</evidence>
<evidence type="ECO:0000256" key="10">
    <source>
        <dbReference type="ARBA" id="ARBA00022695"/>
    </source>
</evidence>
<keyword evidence="15" id="KW-0511">Multifunctional enzyme</keyword>
<organism evidence="17">
    <name type="scientific">hydrothermal vent metagenome</name>
    <dbReference type="NCBI Taxonomy" id="652676"/>
    <lineage>
        <taxon>unclassified sequences</taxon>
        <taxon>metagenomes</taxon>
        <taxon>ecological metagenomes</taxon>
    </lineage>
</organism>
<name>A0A3B1CTC6_9ZZZZ</name>
<dbReference type="GO" id="GO:0008531">
    <property type="term" value="F:riboflavin kinase activity"/>
    <property type="evidence" value="ECO:0007669"/>
    <property type="project" value="UniProtKB-EC"/>
</dbReference>
<evidence type="ECO:0000256" key="4">
    <source>
        <dbReference type="ARBA" id="ARBA00012105"/>
    </source>
</evidence>